<dbReference type="AlphaFoldDB" id="A0A0G0WI77"/>
<dbReference type="PANTHER" id="PTHR34322:SF2">
    <property type="entry name" value="TRANSPOSASE IS200-LIKE DOMAIN-CONTAINING PROTEIN"/>
    <property type="match status" value="1"/>
</dbReference>
<dbReference type="SUPFAM" id="SSF143422">
    <property type="entry name" value="Transposase IS200-like"/>
    <property type="match status" value="1"/>
</dbReference>
<dbReference type="InterPro" id="IPR036515">
    <property type="entry name" value="Transposase_17_sf"/>
</dbReference>
<dbReference type="Pfam" id="PF01797">
    <property type="entry name" value="Y1_Tnp"/>
    <property type="match status" value="1"/>
</dbReference>
<comment type="caution">
    <text evidence="2">The sequence shown here is derived from an EMBL/GenBank/DDBJ whole genome shotgun (WGS) entry which is preliminary data.</text>
</comment>
<feature type="domain" description="Transposase IS200-like" evidence="1">
    <location>
        <begin position="9"/>
        <end position="142"/>
    </location>
</feature>
<sequence length="219" mass="25967">MANRKISFINDNYYHIYNRGIDKRIIFENDHDFKRFQESLRLFNSPNSIWLADANQKTEVKPQDRLVDIVCYCLMPNHFHLLLKQRVDSGIPNFMRKLGTGYSLYFNMRKERSGSLFQGTYKAKLVTDDNYLTHLSRYIHMNPVELVDSNWKVAGIKNKRTAFDFLDKFQWSSYPDFISEVSGKIISRSILHEMFTPSSYKKFIESWLIKDLEQIAQLP</sequence>
<evidence type="ECO:0000313" key="2">
    <source>
        <dbReference type="EMBL" id="KKS12599.1"/>
    </source>
</evidence>
<evidence type="ECO:0000259" key="1">
    <source>
        <dbReference type="SMART" id="SM01321"/>
    </source>
</evidence>
<dbReference type="GO" id="GO:0006313">
    <property type="term" value="P:DNA transposition"/>
    <property type="evidence" value="ECO:0007669"/>
    <property type="project" value="InterPro"/>
</dbReference>
<dbReference type="Gene3D" id="3.30.70.1290">
    <property type="entry name" value="Transposase IS200-like"/>
    <property type="match status" value="1"/>
</dbReference>
<gene>
    <name evidence="2" type="ORF">UU67_C0048G0006</name>
</gene>
<organism evidence="2 3">
    <name type="scientific">Candidatus Daviesbacteria bacterium GW2011_GWB1_41_5</name>
    <dbReference type="NCBI Taxonomy" id="1618429"/>
    <lineage>
        <taxon>Bacteria</taxon>
        <taxon>Candidatus Daviesiibacteriota</taxon>
    </lineage>
</organism>
<dbReference type="SMART" id="SM01321">
    <property type="entry name" value="Y1_Tnp"/>
    <property type="match status" value="1"/>
</dbReference>
<dbReference type="InterPro" id="IPR002686">
    <property type="entry name" value="Transposase_17"/>
</dbReference>
<evidence type="ECO:0000313" key="3">
    <source>
        <dbReference type="Proteomes" id="UP000034753"/>
    </source>
</evidence>
<reference evidence="2 3" key="1">
    <citation type="journal article" date="2015" name="Nature">
        <title>rRNA introns, odd ribosomes, and small enigmatic genomes across a large radiation of phyla.</title>
        <authorList>
            <person name="Brown C.T."/>
            <person name="Hug L.A."/>
            <person name="Thomas B.C."/>
            <person name="Sharon I."/>
            <person name="Castelle C.J."/>
            <person name="Singh A."/>
            <person name="Wilkins M.J."/>
            <person name="Williams K.H."/>
            <person name="Banfield J.F."/>
        </authorList>
    </citation>
    <scope>NUCLEOTIDE SEQUENCE [LARGE SCALE GENOMIC DNA]</scope>
</reference>
<accession>A0A0G0WI77</accession>
<dbReference type="Proteomes" id="UP000034753">
    <property type="component" value="Unassembled WGS sequence"/>
</dbReference>
<name>A0A0G0WI77_9BACT</name>
<dbReference type="EMBL" id="LCBN01000048">
    <property type="protein sequence ID" value="KKS12599.1"/>
    <property type="molecule type" value="Genomic_DNA"/>
</dbReference>
<protein>
    <submittedName>
        <fullName evidence="2">Transposase</fullName>
    </submittedName>
</protein>
<dbReference type="GO" id="GO:0003677">
    <property type="term" value="F:DNA binding"/>
    <property type="evidence" value="ECO:0007669"/>
    <property type="project" value="InterPro"/>
</dbReference>
<dbReference type="PANTHER" id="PTHR34322">
    <property type="entry name" value="TRANSPOSASE, Y1_TNP DOMAIN-CONTAINING"/>
    <property type="match status" value="1"/>
</dbReference>
<proteinExistence type="predicted"/>
<dbReference type="GO" id="GO:0004803">
    <property type="term" value="F:transposase activity"/>
    <property type="evidence" value="ECO:0007669"/>
    <property type="project" value="InterPro"/>
</dbReference>